<evidence type="ECO:0000256" key="5">
    <source>
        <dbReference type="SAM" id="Phobius"/>
    </source>
</evidence>
<sequence>MSNIKDVFEEELIYGARDEAAMWKRIAFIASGFGITGCLAAALVALYIDKPAPALIPFDPSTGTALPMANVGTISLAEREAVMQSLVYAYVRDRETYNQLDNDLRIEGVFTRSTGQAARSLQQVWNEQNPEYPPKIYGENSRIDVAVSSISDIGNNRAQARLTKRLTTSDGITEGTFVVTLAYDYDPSTLRSLDGVWANPFGFTVSEYTVAAERFRGEGDIQ</sequence>
<evidence type="ECO:0000256" key="3">
    <source>
        <dbReference type="ARBA" id="ARBA00022989"/>
    </source>
</evidence>
<dbReference type="Proteomes" id="UP000199502">
    <property type="component" value="Unassembled WGS sequence"/>
</dbReference>
<dbReference type="Pfam" id="PF04335">
    <property type="entry name" value="VirB8"/>
    <property type="match status" value="1"/>
</dbReference>
<gene>
    <name evidence="7" type="ORF">SAMN05660710_03346</name>
</gene>
<dbReference type="OrthoDB" id="7366154at2"/>
<dbReference type="SUPFAM" id="SSF54427">
    <property type="entry name" value="NTF2-like"/>
    <property type="match status" value="1"/>
</dbReference>
<dbReference type="RefSeq" id="WP_090747331.1">
    <property type="nucleotide sequence ID" value="NZ_FMVT01000014.1"/>
</dbReference>
<protein>
    <submittedName>
        <fullName evidence="7">Type IV secretion system protein VirB8</fullName>
    </submittedName>
</protein>
<accession>A0A1G5JQS6</accession>
<dbReference type="STRING" id="336292.SAMN05660710_03346"/>
<evidence type="ECO:0000313" key="8">
    <source>
        <dbReference type="Proteomes" id="UP000199502"/>
    </source>
</evidence>
<proteinExistence type="predicted"/>
<evidence type="ECO:0000259" key="6">
    <source>
        <dbReference type="Pfam" id="PF04335"/>
    </source>
</evidence>
<keyword evidence="3 5" id="KW-1133">Transmembrane helix</keyword>
<feature type="domain" description="Bacterial virulence protein VirB8" evidence="6">
    <location>
        <begin position="8"/>
        <end position="213"/>
    </location>
</feature>
<dbReference type="AlphaFoldDB" id="A0A1G5JQS6"/>
<feature type="transmembrane region" description="Helical" evidence="5">
    <location>
        <begin position="26"/>
        <end position="48"/>
    </location>
</feature>
<dbReference type="InterPro" id="IPR007430">
    <property type="entry name" value="VirB8"/>
</dbReference>
<evidence type="ECO:0000313" key="7">
    <source>
        <dbReference type="EMBL" id="SCY90088.1"/>
    </source>
</evidence>
<evidence type="ECO:0000256" key="1">
    <source>
        <dbReference type="ARBA" id="ARBA00004167"/>
    </source>
</evidence>
<dbReference type="GO" id="GO:0016020">
    <property type="term" value="C:membrane"/>
    <property type="evidence" value="ECO:0007669"/>
    <property type="project" value="UniProtKB-SubCell"/>
</dbReference>
<keyword evidence="4 5" id="KW-0472">Membrane</keyword>
<name>A0A1G5JQS6_9RHOB</name>
<comment type="subcellular location">
    <subcellularLocation>
        <location evidence="1">Membrane</location>
        <topology evidence="1">Single-pass membrane protein</topology>
    </subcellularLocation>
</comment>
<organism evidence="7 8">
    <name type="scientific">Paracoccus tibetensis</name>
    <dbReference type="NCBI Taxonomy" id="336292"/>
    <lineage>
        <taxon>Bacteria</taxon>
        <taxon>Pseudomonadati</taxon>
        <taxon>Pseudomonadota</taxon>
        <taxon>Alphaproteobacteria</taxon>
        <taxon>Rhodobacterales</taxon>
        <taxon>Paracoccaceae</taxon>
        <taxon>Paracoccus</taxon>
    </lineage>
</organism>
<keyword evidence="8" id="KW-1185">Reference proteome</keyword>
<reference evidence="7 8" key="1">
    <citation type="submission" date="2016-10" db="EMBL/GenBank/DDBJ databases">
        <authorList>
            <person name="de Groot N.N."/>
        </authorList>
    </citation>
    <scope>NUCLEOTIDE SEQUENCE [LARGE SCALE GENOMIC DNA]</scope>
    <source>
        <strain evidence="7 8">CGMCC 1.8925</strain>
    </source>
</reference>
<dbReference type="CDD" id="cd16424">
    <property type="entry name" value="VirB8"/>
    <property type="match status" value="1"/>
</dbReference>
<dbReference type="Gene3D" id="3.10.450.230">
    <property type="entry name" value="VirB8 protein"/>
    <property type="match status" value="1"/>
</dbReference>
<dbReference type="InterPro" id="IPR032710">
    <property type="entry name" value="NTF2-like_dom_sf"/>
</dbReference>
<dbReference type="EMBL" id="FMVT01000014">
    <property type="protein sequence ID" value="SCY90088.1"/>
    <property type="molecule type" value="Genomic_DNA"/>
</dbReference>
<evidence type="ECO:0000256" key="2">
    <source>
        <dbReference type="ARBA" id="ARBA00022692"/>
    </source>
</evidence>
<evidence type="ECO:0000256" key="4">
    <source>
        <dbReference type="ARBA" id="ARBA00023136"/>
    </source>
</evidence>
<keyword evidence="2 5" id="KW-0812">Transmembrane</keyword>